<dbReference type="InterPro" id="IPR036390">
    <property type="entry name" value="WH_DNA-bd_sf"/>
</dbReference>
<keyword evidence="3" id="KW-0804">Transcription</keyword>
<dbReference type="AlphaFoldDB" id="A0A3M9MIR0"/>
<dbReference type="Gene3D" id="1.10.10.10">
    <property type="entry name" value="Winged helix-like DNA-binding domain superfamily/Winged helix DNA-binding domain"/>
    <property type="match status" value="1"/>
</dbReference>
<dbReference type="InterPro" id="IPR036388">
    <property type="entry name" value="WH-like_DNA-bd_sf"/>
</dbReference>
<dbReference type="GO" id="GO:0000976">
    <property type="term" value="F:transcription cis-regulatory region binding"/>
    <property type="evidence" value="ECO:0007669"/>
    <property type="project" value="TreeGrafter"/>
</dbReference>
<reference evidence="5 6" key="1">
    <citation type="submission" date="2018-11" db="EMBL/GenBank/DDBJ databases">
        <title>Draft genome of Simplicispira Flexivirga sp. BO-16.</title>
        <authorList>
            <person name="Im W.T."/>
        </authorList>
    </citation>
    <scope>NUCLEOTIDE SEQUENCE [LARGE SCALE GENOMIC DNA]</scope>
    <source>
        <strain evidence="5 6">BO-16</strain>
    </source>
</reference>
<dbReference type="PANTHER" id="PTHR30126">
    <property type="entry name" value="HTH-TYPE TRANSCRIPTIONAL REGULATOR"/>
    <property type="match status" value="1"/>
</dbReference>
<protein>
    <submittedName>
        <fullName evidence="5">LysR family transcriptional regulator</fullName>
    </submittedName>
</protein>
<dbReference type="GO" id="GO:0003700">
    <property type="term" value="F:DNA-binding transcription factor activity"/>
    <property type="evidence" value="ECO:0007669"/>
    <property type="project" value="InterPro"/>
</dbReference>
<proteinExistence type="inferred from homology"/>
<dbReference type="SUPFAM" id="SSF46785">
    <property type="entry name" value="Winged helix' DNA-binding domain"/>
    <property type="match status" value="1"/>
</dbReference>
<dbReference type="Proteomes" id="UP000271678">
    <property type="component" value="Unassembled WGS sequence"/>
</dbReference>
<dbReference type="Pfam" id="PF00126">
    <property type="entry name" value="HTH_1"/>
    <property type="match status" value="1"/>
</dbReference>
<evidence type="ECO:0000259" key="4">
    <source>
        <dbReference type="PROSITE" id="PS50931"/>
    </source>
</evidence>
<evidence type="ECO:0000256" key="1">
    <source>
        <dbReference type="ARBA" id="ARBA00009437"/>
    </source>
</evidence>
<dbReference type="PANTHER" id="PTHR30126:SF39">
    <property type="entry name" value="HTH-TYPE TRANSCRIPTIONAL REGULATOR CYSL"/>
    <property type="match status" value="1"/>
</dbReference>
<feature type="domain" description="HTH lysR-type" evidence="4">
    <location>
        <begin position="1"/>
        <end position="60"/>
    </location>
</feature>
<dbReference type="EMBL" id="RJJQ01000001">
    <property type="protein sequence ID" value="RNI25421.1"/>
    <property type="molecule type" value="Genomic_DNA"/>
</dbReference>
<sequence length="105" mass="11231">MLRQLQGLRSFVSVARWGSVRDAARRQHYDPSTIRSHVRGLERQLGLRLLRRGSGGVDGGLTADGERLAPKAERAVEAVDEVESQAARLAGVAQGHGGTPPVPAL</sequence>
<comment type="caution">
    <text evidence="5">The sequence shown here is derived from an EMBL/GenBank/DDBJ whole genome shotgun (WGS) entry which is preliminary data.</text>
</comment>
<accession>A0A3M9MIR0</accession>
<evidence type="ECO:0000313" key="6">
    <source>
        <dbReference type="Proteomes" id="UP000271678"/>
    </source>
</evidence>
<evidence type="ECO:0000256" key="3">
    <source>
        <dbReference type="ARBA" id="ARBA00023163"/>
    </source>
</evidence>
<evidence type="ECO:0000256" key="2">
    <source>
        <dbReference type="ARBA" id="ARBA00023015"/>
    </source>
</evidence>
<name>A0A3M9MIR0_9MICO</name>
<evidence type="ECO:0000313" key="5">
    <source>
        <dbReference type="EMBL" id="RNI25421.1"/>
    </source>
</evidence>
<dbReference type="RefSeq" id="WP_123269641.1">
    <property type="nucleotide sequence ID" value="NZ_RJJQ01000001.1"/>
</dbReference>
<keyword evidence="2" id="KW-0805">Transcription regulation</keyword>
<dbReference type="PROSITE" id="PS50931">
    <property type="entry name" value="HTH_LYSR"/>
    <property type="match status" value="1"/>
</dbReference>
<dbReference type="InterPro" id="IPR000847">
    <property type="entry name" value="LysR_HTH_N"/>
</dbReference>
<comment type="similarity">
    <text evidence="1">Belongs to the LysR transcriptional regulatory family.</text>
</comment>
<organism evidence="5 6">
    <name type="scientific">Flexivirga caeni</name>
    <dbReference type="NCBI Taxonomy" id="2294115"/>
    <lineage>
        <taxon>Bacteria</taxon>
        <taxon>Bacillati</taxon>
        <taxon>Actinomycetota</taxon>
        <taxon>Actinomycetes</taxon>
        <taxon>Micrococcales</taxon>
        <taxon>Dermacoccaceae</taxon>
        <taxon>Flexivirga</taxon>
    </lineage>
</organism>
<gene>
    <name evidence="5" type="ORF">EFY87_02025</name>
</gene>
<keyword evidence="6" id="KW-1185">Reference proteome</keyword>